<dbReference type="FunCoup" id="A0A067P3N6">
    <property type="interactions" value="435"/>
</dbReference>
<accession>A0A067P3N6</accession>
<evidence type="ECO:0000256" key="17">
    <source>
        <dbReference type="PIRNR" id="PIRNR038895"/>
    </source>
</evidence>
<dbReference type="EC" id="6.3.2.17" evidence="17"/>
<feature type="binding site" evidence="19">
    <location>
        <position position="168"/>
    </location>
    <ligand>
        <name>Mg(2+)</name>
        <dbReference type="ChEBI" id="CHEBI:18420"/>
        <label>1</label>
    </ligand>
</feature>
<keyword evidence="6" id="KW-0963">Cytoplasm</keyword>
<keyword evidence="7 17" id="KW-0554">One-carbon metabolism</keyword>
<evidence type="ECO:0000256" key="7">
    <source>
        <dbReference type="ARBA" id="ARBA00022563"/>
    </source>
</evidence>
<dbReference type="GO" id="GO:0004326">
    <property type="term" value="F:tetrahydrofolylpolyglutamate synthase activity"/>
    <property type="evidence" value="ECO:0007669"/>
    <property type="project" value="UniProtKB-EC"/>
</dbReference>
<dbReference type="GO" id="GO:0005743">
    <property type="term" value="C:mitochondrial inner membrane"/>
    <property type="evidence" value="ECO:0007669"/>
    <property type="project" value="UniProtKB-SubCell"/>
</dbReference>
<gene>
    <name evidence="20" type="ORF">PLEOSDRAFT_1096156</name>
</gene>
<dbReference type="OrthoDB" id="5212574at2759"/>
<keyword evidence="12 18" id="KW-0067">ATP-binding</keyword>
<dbReference type="GO" id="GO:0005759">
    <property type="term" value="C:mitochondrial matrix"/>
    <property type="evidence" value="ECO:0007669"/>
    <property type="project" value="UniProtKB-SubCell"/>
</dbReference>
<dbReference type="GO" id="GO:0006730">
    <property type="term" value="P:one-carbon metabolic process"/>
    <property type="evidence" value="ECO:0007669"/>
    <property type="project" value="UniProtKB-KW"/>
</dbReference>
<keyword evidence="9 19" id="KW-0479">Metal-binding</keyword>
<dbReference type="InParanoid" id="A0A067P3N6"/>
<dbReference type="SUPFAM" id="SSF53244">
    <property type="entry name" value="MurD-like peptide ligases, peptide-binding domain"/>
    <property type="match status" value="1"/>
</dbReference>
<dbReference type="PROSITE" id="PS01012">
    <property type="entry name" value="FOLYLPOLYGLU_SYNT_2"/>
    <property type="match status" value="1"/>
</dbReference>
<comment type="similarity">
    <text evidence="5 17">Belongs to the folylpolyglutamate synthase family.</text>
</comment>
<dbReference type="HOGENOM" id="CLU_015869_0_1_1"/>
<sequence length="504" mass="55095">MSSQRTYQSAIEHLNSLQSNAATLEAVRASGSRMPEHAIPEMQEYLRRIGYAPEDLNKLNVIHITGTKGKGSTSAFCDSLLRQSMPRWSIGLFTSPHLVAVRERIRINGQPISEEAFAKYFFDVWDKLEANDARANPDTPPKPMYFRFLTLVAFHAFIDLKVDATVLEVGVGGKYDCTNLVPKPVVAGVTSLGIDHIFVLGKTLSEIAWQKGGIFKEGAPAFTVNQPEEGLTMLRQRAEELKASKFVVVPPAPEVADIKLGLAGVHQIQNANLAVHIVREFLESRGVSLPKDGSLSPAFIEGLEKARWPGRCQTVQDPKYETTTWFIDGAHTTESLDCCIQWFVSPGVGIGFSSPPTRILVFNCTSGRSGDAFLGGILAKAAAQLKLHDQNDTDATHLFDHVIFCTNVTYADGGFKGDLTSHAISNDDLVQLKTQRMLEAAWTSLVPEFPKSNIHVLPSIEHAVNTIRQVDRESDTKQTQVLVAGSLHLVGGVIEVAGLSEVAL</sequence>
<dbReference type="InterPro" id="IPR023600">
    <property type="entry name" value="Folylpolyglutamate_synth_euk"/>
</dbReference>
<feature type="binding site" evidence="18">
    <location>
        <position position="328"/>
    </location>
    <ligand>
        <name>ATP</name>
        <dbReference type="ChEBI" id="CHEBI:30616"/>
    </ligand>
</feature>
<comment type="cofactor">
    <cofactor evidence="17">
        <name>a monovalent cation</name>
        <dbReference type="ChEBI" id="CHEBI:60242"/>
    </cofactor>
    <text evidence="17">A monovalent cation.</text>
</comment>
<evidence type="ECO:0000256" key="12">
    <source>
        <dbReference type="ARBA" id="ARBA00022840"/>
    </source>
</evidence>
<dbReference type="InterPro" id="IPR036565">
    <property type="entry name" value="Mur-like_cat_sf"/>
</dbReference>
<dbReference type="Gene3D" id="3.40.1190.10">
    <property type="entry name" value="Mur-like, catalytic domain"/>
    <property type="match status" value="1"/>
</dbReference>
<comment type="function">
    <text evidence="17">Catalyzes conversion of folates to polyglutamate derivatives allowing concentration of folate compounds in the cell and the intracellular retention of these cofactors, which are important substrates for most of the folate-dependent enzymes that are involved in one-carbon transfer reactions involved in purine, pyrimidine and amino acid synthesis.</text>
</comment>
<keyword evidence="8 17" id="KW-0436">Ligase</keyword>
<dbReference type="FunFam" id="3.40.1190.10:FF:000009">
    <property type="entry name" value="Folylpolyglutamate synthase"/>
    <property type="match status" value="1"/>
</dbReference>
<dbReference type="InterPro" id="IPR001645">
    <property type="entry name" value="Folylpolyglutamate_synth"/>
</dbReference>
<reference evidence="21" key="1">
    <citation type="journal article" date="2014" name="Proc. Natl. Acad. Sci. U.S.A.">
        <title>Extensive sampling of basidiomycete genomes demonstrates inadequacy of the white-rot/brown-rot paradigm for wood decay fungi.</title>
        <authorList>
            <person name="Riley R."/>
            <person name="Salamov A.A."/>
            <person name="Brown D.W."/>
            <person name="Nagy L.G."/>
            <person name="Floudas D."/>
            <person name="Held B.W."/>
            <person name="Levasseur A."/>
            <person name="Lombard V."/>
            <person name="Morin E."/>
            <person name="Otillar R."/>
            <person name="Lindquist E.A."/>
            <person name="Sun H."/>
            <person name="LaButti K.M."/>
            <person name="Schmutz J."/>
            <person name="Jabbour D."/>
            <person name="Luo H."/>
            <person name="Baker S.E."/>
            <person name="Pisabarro A.G."/>
            <person name="Walton J.D."/>
            <person name="Blanchette R.A."/>
            <person name="Henrissat B."/>
            <person name="Martin F."/>
            <person name="Cullen D."/>
            <person name="Hibbett D.S."/>
            <person name="Grigoriev I.V."/>
        </authorList>
    </citation>
    <scope>NUCLEOTIDE SEQUENCE [LARGE SCALE GENOMIC DNA]</scope>
    <source>
        <strain evidence="21">PC15</strain>
    </source>
</reference>
<dbReference type="InterPro" id="IPR018109">
    <property type="entry name" value="Folylpolyglutamate_synth_CS"/>
</dbReference>
<evidence type="ECO:0000313" key="20">
    <source>
        <dbReference type="EMBL" id="KDQ31032.1"/>
    </source>
</evidence>
<evidence type="ECO:0000256" key="9">
    <source>
        <dbReference type="ARBA" id="ARBA00022723"/>
    </source>
</evidence>
<keyword evidence="14" id="KW-0496">Mitochondrion</keyword>
<dbReference type="AlphaFoldDB" id="A0A067P3N6"/>
<feature type="binding site" evidence="19">
    <location>
        <position position="196"/>
    </location>
    <ligand>
        <name>Mg(2+)</name>
        <dbReference type="ChEBI" id="CHEBI:18420"/>
        <label>1</label>
    </ligand>
</feature>
<evidence type="ECO:0000256" key="16">
    <source>
        <dbReference type="ARBA" id="ARBA00047493"/>
    </source>
</evidence>
<feature type="binding site" evidence="18">
    <location>
        <position position="311"/>
    </location>
    <ligand>
        <name>ATP</name>
        <dbReference type="ChEBI" id="CHEBI:30616"/>
    </ligand>
</feature>
<dbReference type="UniPathway" id="UPA00850"/>
<evidence type="ECO:0000256" key="11">
    <source>
        <dbReference type="ARBA" id="ARBA00022792"/>
    </source>
</evidence>
<dbReference type="Gene3D" id="3.90.190.20">
    <property type="entry name" value="Mur ligase, C-terminal domain"/>
    <property type="match status" value="1"/>
</dbReference>
<protein>
    <recommendedName>
        <fullName evidence="17">Folylpolyglutamate synthase</fullName>
        <ecNumber evidence="17">6.3.2.17</ecNumber>
    </recommendedName>
    <alternativeName>
        <fullName evidence="17">Folylpoly-gamma-glutamate synthetase</fullName>
    </alternativeName>
    <alternativeName>
        <fullName evidence="17">Tetrahydrofolylpolyglutamate synthase</fullName>
    </alternativeName>
</protein>
<feature type="binding site" evidence="19">
    <location>
        <position position="95"/>
    </location>
    <ligand>
        <name>Mg(2+)</name>
        <dbReference type="ChEBI" id="CHEBI:18420"/>
        <label>1</label>
    </ligand>
</feature>
<name>A0A067P3N6_PLEO1</name>
<comment type="catalytic activity">
    <reaction evidence="16 17">
        <text>(6S)-5,6,7,8-tetrahydrofolyl-(gamma-L-Glu)(n) + L-glutamate + ATP = (6S)-5,6,7,8-tetrahydrofolyl-(gamma-L-Glu)(n+1) + ADP + phosphate + H(+)</text>
        <dbReference type="Rhea" id="RHEA:10580"/>
        <dbReference type="Rhea" id="RHEA-COMP:14738"/>
        <dbReference type="Rhea" id="RHEA-COMP:14740"/>
        <dbReference type="ChEBI" id="CHEBI:15378"/>
        <dbReference type="ChEBI" id="CHEBI:29985"/>
        <dbReference type="ChEBI" id="CHEBI:30616"/>
        <dbReference type="ChEBI" id="CHEBI:43474"/>
        <dbReference type="ChEBI" id="CHEBI:141005"/>
        <dbReference type="ChEBI" id="CHEBI:456216"/>
        <dbReference type="EC" id="6.3.2.17"/>
    </reaction>
</comment>
<dbReference type="GO" id="GO:0046872">
    <property type="term" value="F:metal ion binding"/>
    <property type="evidence" value="ECO:0007669"/>
    <property type="project" value="UniProtKB-KW"/>
</dbReference>
<comment type="pathway">
    <text evidence="4 17">Cofactor biosynthesis; tetrahydrofolylpolyglutamate biosynthesis.</text>
</comment>
<dbReference type="STRING" id="1137138.A0A067P3N6"/>
<evidence type="ECO:0000256" key="1">
    <source>
        <dbReference type="ARBA" id="ARBA00004273"/>
    </source>
</evidence>
<evidence type="ECO:0000256" key="3">
    <source>
        <dbReference type="ARBA" id="ARBA00004496"/>
    </source>
</evidence>
<dbReference type="NCBIfam" id="TIGR01499">
    <property type="entry name" value="folC"/>
    <property type="match status" value="1"/>
</dbReference>
<dbReference type="VEuPathDB" id="FungiDB:PLEOSDRAFT_1096156"/>
<evidence type="ECO:0000256" key="10">
    <source>
        <dbReference type="ARBA" id="ARBA00022741"/>
    </source>
</evidence>
<keyword evidence="10 18" id="KW-0547">Nucleotide-binding</keyword>
<dbReference type="SUPFAM" id="SSF53623">
    <property type="entry name" value="MurD-like peptide ligases, catalytic domain"/>
    <property type="match status" value="1"/>
</dbReference>
<keyword evidence="11" id="KW-0999">Mitochondrion inner membrane</keyword>
<organism evidence="20 21">
    <name type="scientific">Pleurotus ostreatus (strain PC15)</name>
    <name type="common">Oyster mushroom</name>
    <dbReference type="NCBI Taxonomy" id="1137138"/>
    <lineage>
        <taxon>Eukaryota</taxon>
        <taxon>Fungi</taxon>
        <taxon>Dikarya</taxon>
        <taxon>Basidiomycota</taxon>
        <taxon>Agaricomycotina</taxon>
        <taxon>Agaricomycetes</taxon>
        <taxon>Agaricomycetidae</taxon>
        <taxon>Agaricales</taxon>
        <taxon>Pleurotineae</taxon>
        <taxon>Pleurotaceae</taxon>
        <taxon>Pleurotus</taxon>
    </lineage>
</organism>
<keyword evidence="13 19" id="KW-0460">Magnesium</keyword>
<evidence type="ECO:0000256" key="19">
    <source>
        <dbReference type="PIRSR" id="PIRSR038895-2"/>
    </source>
</evidence>
<dbReference type="GO" id="GO:0005524">
    <property type="term" value="F:ATP binding"/>
    <property type="evidence" value="ECO:0007669"/>
    <property type="project" value="UniProtKB-KW"/>
</dbReference>
<keyword evidence="15" id="KW-0472">Membrane</keyword>
<dbReference type="PANTHER" id="PTHR11136:SF5">
    <property type="entry name" value="FOLYLPOLYGLUTAMATE SYNTHASE, MITOCHONDRIAL"/>
    <property type="match status" value="1"/>
</dbReference>
<dbReference type="EMBL" id="KL198006">
    <property type="protein sequence ID" value="KDQ31032.1"/>
    <property type="molecule type" value="Genomic_DNA"/>
</dbReference>
<dbReference type="PIRSF" id="PIRSF038895">
    <property type="entry name" value="FPGS"/>
    <property type="match status" value="1"/>
</dbReference>
<evidence type="ECO:0000256" key="6">
    <source>
        <dbReference type="ARBA" id="ARBA00022490"/>
    </source>
</evidence>
<evidence type="ECO:0000256" key="2">
    <source>
        <dbReference type="ARBA" id="ARBA00004305"/>
    </source>
</evidence>
<proteinExistence type="inferred from homology"/>
<evidence type="ECO:0000256" key="14">
    <source>
        <dbReference type="ARBA" id="ARBA00023128"/>
    </source>
</evidence>
<evidence type="ECO:0000256" key="15">
    <source>
        <dbReference type="ARBA" id="ARBA00023136"/>
    </source>
</evidence>
<dbReference type="Proteomes" id="UP000027073">
    <property type="component" value="Unassembled WGS sequence"/>
</dbReference>
<evidence type="ECO:0000313" key="21">
    <source>
        <dbReference type="Proteomes" id="UP000027073"/>
    </source>
</evidence>
<evidence type="ECO:0000256" key="18">
    <source>
        <dbReference type="PIRSR" id="PIRSR038895-1"/>
    </source>
</evidence>
<evidence type="ECO:0000256" key="13">
    <source>
        <dbReference type="ARBA" id="ARBA00022842"/>
    </source>
</evidence>
<dbReference type="GO" id="GO:0005829">
    <property type="term" value="C:cytosol"/>
    <property type="evidence" value="ECO:0007669"/>
    <property type="project" value="TreeGrafter"/>
</dbReference>
<evidence type="ECO:0000256" key="8">
    <source>
        <dbReference type="ARBA" id="ARBA00022598"/>
    </source>
</evidence>
<dbReference type="PANTHER" id="PTHR11136">
    <property type="entry name" value="FOLYLPOLYGLUTAMATE SYNTHASE-RELATED"/>
    <property type="match status" value="1"/>
</dbReference>
<evidence type="ECO:0000256" key="4">
    <source>
        <dbReference type="ARBA" id="ARBA00005150"/>
    </source>
</evidence>
<dbReference type="InterPro" id="IPR036615">
    <property type="entry name" value="Mur_ligase_C_dom_sf"/>
</dbReference>
<comment type="subcellular location">
    <subcellularLocation>
        <location evidence="3">Cytoplasm</location>
    </subcellularLocation>
    <subcellularLocation>
        <location evidence="1">Mitochondrion inner membrane</location>
    </subcellularLocation>
    <subcellularLocation>
        <location evidence="2">Mitochondrion matrix</location>
    </subcellularLocation>
</comment>
<evidence type="ECO:0000256" key="5">
    <source>
        <dbReference type="ARBA" id="ARBA00008276"/>
    </source>
</evidence>